<dbReference type="InterPro" id="IPR057670">
    <property type="entry name" value="SH3_retrovirus"/>
</dbReference>
<dbReference type="InterPro" id="IPR001878">
    <property type="entry name" value="Znf_CCHC"/>
</dbReference>
<dbReference type="Pfam" id="PF14392">
    <property type="entry name" value="zf-CCHC_4"/>
    <property type="match status" value="1"/>
</dbReference>
<evidence type="ECO:0000259" key="2">
    <source>
        <dbReference type="PROSITE" id="PS50158"/>
    </source>
</evidence>
<comment type="caution">
    <text evidence="3">The sequence shown here is derived from an EMBL/GenBank/DDBJ whole genome shotgun (WGS) entry which is preliminary data.</text>
</comment>
<proteinExistence type="predicted"/>
<evidence type="ECO:0000256" key="1">
    <source>
        <dbReference type="PROSITE-ProRule" id="PRU00047"/>
    </source>
</evidence>
<keyword evidence="1" id="KW-0863">Zinc-finger</keyword>
<reference evidence="3" key="2">
    <citation type="submission" date="2022-01" db="EMBL/GenBank/DDBJ databases">
        <authorList>
            <person name="Yamashiro T."/>
            <person name="Shiraishi A."/>
            <person name="Satake H."/>
            <person name="Nakayama K."/>
        </authorList>
    </citation>
    <scope>NUCLEOTIDE SEQUENCE</scope>
</reference>
<accession>A0ABQ4ZZL5</accession>
<dbReference type="Proteomes" id="UP001151760">
    <property type="component" value="Unassembled WGS sequence"/>
</dbReference>
<keyword evidence="3" id="KW-0808">Transferase</keyword>
<dbReference type="Pfam" id="PF14111">
    <property type="entry name" value="DUF4283"/>
    <property type="match status" value="1"/>
</dbReference>
<dbReference type="EMBL" id="BQNB010011721">
    <property type="protein sequence ID" value="GJS94302.1"/>
    <property type="molecule type" value="Genomic_DNA"/>
</dbReference>
<keyword evidence="1" id="KW-0862">Zinc</keyword>
<evidence type="ECO:0000313" key="3">
    <source>
        <dbReference type="EMBL" id="GJS94302.1"/>
    </source>
</evidence>
<keyword evidence="3" id="KW-0548">Nucleotidyltransferase</keyword>
<gene>
    <name evidence="3" type="ORF">Tco_0801270</name>
</gene>
<protein>
    <submittedName>
        <fullName evidence="3">Reverse transcriptase</fullName>
    </submittedName>
</protein>
<dbReference type="PANTHER" id="PTHR33710:SF71">
    <property type="entry name" value="ENDONUCLEASE_EXONUCLEASE_PHOSPHATASE DOMAIN-CONTAINING PROTEIN"/>
    <property type="match status" value="1"/>
</dbReference>
<dbReference type="InterPro" id="IPR025558">
    <property type="entry name" value="DUF4283"/>
</dbReference>
<dbReference type="Pfam" id="PF25597">
    <property type="entry name" value="SH3_retrovirus"/>
    <property type="match status" value="1"/>
</dbReference>
<keyword evidence="1" id="KW-0479">Metal-binding</keyword>
<dbReference type="PROSITE" id="PS50158">
    <property type="entry name" value="ZF_CCHC"/>
    <property type="match status" value="1"/>
</dbReference>
<dbReference type="GO" id="GO:0003964">
    <property type="term" value="F:RNA-directed DNA polymerase activity"/>
    <property type="evidence" value="ECO:0007669"/>
    <property type="project" value="UniProtKB-KW"/>
</dbReference>
<name>A0ABQ4ZZL5_9ASTR</name>
<sequence length="498" mass="57123">MFLGYSQTSKAYIVLNKETMKIEESLNVAFDERFPEPNSSPSVEDDRINKPIVQDLNGSPSLQLSIFPTMMNAPPKNCLLGKVIANNHIVHKQSVVSNLSNAWRNLNSVTISPWKNNFFNFAFKNKDDIEKILHDSPWSAMGFYVAIVPWDSNKTLNELEFYRGEFWIQVHDLPLGMLSSEYTTELAKSMGGTESLVSLKYEYLSDFCYRCGRLGHGRDSCTNEVIAKAAGLIDIPYTGLKYTWSNQWNEGDNIRERIDRALGNINLLEACPFQSLLYKPLIGSDHAPLIYSSHPTHQRKRSSFHFKSLWTTHEECENTIQSSWPTLVAGNQLLGIKHNLSKCASRLKKWSGVTFGNNKRNISDLTREIKMVQNLPYTPKNFHSQRMLLKELESTWLRAEMYWHQQSRVNWLNYGDHNSCFFHLYAIQRGQKNIISGLKNSQGEWDVINVLDPVVFETMNIHLQSPITDSEIHKTTKQFGGLKAPGEDGFPGMFYQKY</sequence>
<organism evidence="3 4">
    <name type="scientific">Tanacetum coccineum</name>
    <dbReference type="NCBI Taxonomy" id="301880"/>
    <lineage>
        <taxon>Eukaryota</taxon>
        <taxon>Viridiplantae</taxon>
        <taxon>Streptophyta</taxon>
        <taxon>Embryophyta</taxon>
        <taxon>Tracheophyta</taxon>
        <taxon>Spermatophyta</taxon>
        <taxon>Magnoliopsida</taxon>
        <taxon>eudicotyledons</taxon>
        <taxon>Gunneridae</taxon>
        <taxon>Pentapetalae</taxon>
        <taxon>asterids</taxon>
        <taxon>campanulids</taxon>
        <taxon>Asterales</taxon>
        <taxon>Asteraceae</taxon>
        <taxon>Asteroideae</taxon>
        <taxon>Anthemideae</taxon>
        <taxon>Anthemidinae</taxon>
        <taxon>Tanacetum</taxon>
    </lineage>
</organism>
<keyword evidence="4" id="KW-1185">Reference proteome</keyword>
<feature type="domain" description="CCHC-type" evidence="2">
    <location>
        <begin position="208"/>
        <end position="223"/>
    </location>
</feature>
<evidence type="ECO:0000313" key="4">
    <source>
        <dbReference type="Proteomes" id="UP001151760"/>
    </source>
</evidence>
<reference evidence="3" key="1">
    <citation type="journal article" date="2022" name="Int. J. Mol. Sci.">
        <title>Draft Genome of Tanacetum Coccineum: Genomic Comparison of Closely Related Tanacetum-Family Plants.</title>
        <authorList>
            <person name="Yamashiro T."/>
            <person name="Shiraishi A."/>
            <person name="Nakayama K."/>
            <person name="Satake H."/>
        </authorList>
    </citation>
    <scope>NUCLEOTIDE SEQUENCE</scope>
</reference>
<dbReference type="PANTHER" id="PTHR33710">
    <property type="entry name" value="BNAC02G09200D PROTEIN"/>
    <property type="match status" value="1"/>
</dbReference>
<keyword evidence="3" id="KW-0695">RNA-directed DNA polymerase</keyword>
<dbReference type="InterPro" id="IPR025836">
    <property type="entry name" value="Zn_knuckle_CX2CX4HX4C"/>
</dbReference>